<dbReference type="NCBIfam" id="TIGR01891">
    <property type="entry name" value="amidohydrolases"/>
    <property type="match status" value="1"/>
</dbReference>
<sequence>MDWAEYVDADAERDLVRWRRHLHQHPELSFEEFETSAFVARNLEEWGIPFDRPQPTGLVGHVRGRHPGPTVAVRCDLDALPIEEENTFDFRSSVPGRMHACGHDGHTAILLGLARTLSGLRDEIHGEVRLLFQPAEEVLESGARHMIEGGAVDGVDAVLGLHLFSTLETGRISLASGPVMASADVFRIVVRGSGGHGAYPHQTVDPLMIGAALVGQLQTLVSRRVPPLEPAVVTVGTLHAGTATNVIPGSASLSGTVRTLSEAVRDQVERELRAMVSLFVQAHGATAELEYQRGNPVVQNDPPLASFLRPAAAAAVGEGSVVALPPTMGAEDFAYYGRVAPSVFAFVGAGSREAESDFPHHHPRFTVDERALGVGLRFFLEAVERTSSGHAELPSRERSD</sequence>
<comment type="caution">
    <text evidence="5">The sequence shown here is derived from an EMBL/GenBank/DDBJ whole genome shotgun (WGS) entry which is preliminary data.</text>
</comment>
<dbReference type="InterPro" id="IPR011650">
    <property type="entry name" value="Peptidase_M20_dimer"/>
</dbReference>
<feature type="binding site" evidence="3">
    <location>
        <position position="103"/>
    </location>
    <ligand>
        <name>Mn(2+)</name>
        <dbReference type="ChEBI" id="CHEBI:29035"/>
        <label>2</label>
    </ligand>
</feature>
<comment type="similarity">
    <text evidence="1">Belongs to the peptidase M20 family.</text>
</comment>
<dbReference type="InterPro" id="IPR036264">
    <property type="entry name" value="Bact_exopeptidase_dim_dom"/>
</dbReference>
<dbReference type="Proteomes" id="UP000612893">
    <property type="component" value="Unassembled WGS sequence"/>
</dbReference>
<dbReference type="SUPFAM" id="SSF53187">
    <property type="entry name" value="Zn-dependent exopeptidases"/>
    <property type="match status" value="1"/>
</dbReference>
<dbReference type="FunFam" id="3.30.70.360:FF:000014">
    <property type="entry name" value="N-acyl-L-amino acid amidohydrolase"/>
    <property type="match status" value="1"/>
</dbReference>
<feature type="binding site" evidence="3">
    <location>
        <position position="361"/>
    </location>
    <ligand>
        <name>Mn(2+)</name>
        <dbReference type="ChEBI" id="CHEBI:29035"/>
        <label>2</label>
    </ligand>
</feature>
<dbReference type="Gene3D" id="3.30.70.360">
    <property type="match status" value="1"/>
</dbReference>
<feature type="binding site" evidence="3">
    <location>
        <position position="137"/>
    </location>
    <ligand>
        <name>Mn(2+)</name>
        <dbReference type="ChEBI" id="CHEBI:29035"/>
        <label>2</label>
    </ligand>
</feature>
<proteinExistence type="inferred from homology"/>
<dbReference type="GO" id="GO:0046872">
    <property type="term" value="F:metal ion binding"/>
    <property type="evidence" value="ECO:0007669"/>
    <property type="project" value="UniProtKB-KW"/>
</dbReference>
<organism evidence="5 6">
    <name type="scientific">Candidatus Nephthysia bennettiae</name>
    <dbReference type="NCBI Taxonomy" id="3127016"/>
    <lineage>
        <taxon>Bacteria</taxon>
        <taxon>Bacillati</taxon>
        <taxon>Candidatus Dormiibacterota</taxon>
        <taxon>Candidatus Dormibacteria</taxon>
        <taxon>Candidatus Dormibacterales</taxon>
        <taxon>Candidatus Dormibacteraceae</taxon>
        <taxon>Candidatus Nephthysia</taxon>
    </lineage>
</organism>
<dbReference type="SUPFAM" id="SSF55031">
    <property type="entry name" value="Bacterial exopeptidase dimerisation domain"/>
    <property type="match status" value="1"/>
</dbReference>
<name>A0A934K830_9BACT</name>
<evidence type="ECO:0000313" key="6">
    <source>
        <dbReference type="Proteomes" id="UP000612893"/>
    </source>
</evidence>
<dbReference type="PIRSF" id="PIRSF005962">
    <property type="entry name" value="Pept_M20D_amidohydro"/>
    <property type="match status" value="1"/>
</dbReference>
<evidence type="ECO:0000259" key="4">
    <source>
        <dbReference type="Pfam" id="PF07687"/>
    </source>
</evidence>
<reference evidence="5" key="1">
    <citation type="submission" date="2020-10" db="EMBL/GenBank/DDBJ databases">
        <title>Ca. Dormibacterota MAGs.</title>
        <authorList>
            <person name="Montgomery K."/>
        </authorList>
    </citation>
    <scope>NUCLEOTIDE SEQUENCE [LARGE SCALE GENOMIC DNA]</scope>
    <source>
        <strain evidence="5">SC8812_S17_10</strain>
    </source>
</reference>
<dbReference type="PANTHER" id="PTHR11014">
    <property type="entry name" value="PEPTIDASE M20 FAMILY MEMBER"/>
    <property type="match status" value="1"/>
</dbReference>
<dbReference type="Gene3D" id="3.40.630.10">
    <property type="entry name" value="Zn peptidases"/>
    <property type="match status" value="1"/>
</dbReference>
<evidence type="ECO:0000313" key="5">
    <source>
        <dbReference type="EMBL" id="MBJ7598231.1"/>
    </source>
</evidence>
<dbReference type="RefSeq" id="WP_338201064.1">
    <property type="nucleotide sequence ID" value="NZ_JAEKNR010000100.1"/>
</dbReference>
<feature type="binding site" evidence="3">
    <location>
        <position position="162"/>
    </location>
    <ligand>
        <name>Mn(2+)</name>
        <dbReference type="ChEBI" id="CHEBI:29035"/>
        <label>2</label>
    </ligand>
</feature>
<keyword evidence="6" id="KW-1185">Reference proteome</keyword>
<dbReference type="InterPro" id="IPR002933">
    <property type="entry name" value="Peptidase_M20"/>
</dbReference>
<evidence type="ECO:0000256" key="2">
    <source>
        <dbReference type="ARBA" id="ARBA00022801"/>
    </source>
</evidence>
<evidence type="ECO:0000256" key="3">
    <source>
        <dbReference type="PIRSR" id="PIRSR005962-1"/>
    </source>
</evidence>
<dbReference type="Pfam" id="PF07687">
    <property type="entry name" value="M20_dimer"/>
    <property type="match status" value="1"/>
</dbReference>
<dbReference type="InterPro" id="IPR017439">
    <property type="entry name" value="Amidohydrolase"/>
</dbReference>
<evidence type="ECO:0000256" key="1">
    <source>
        <dbReference type="ARBA" id="ARBA00006153"/>
    </source>
</evidence>
<dbReference type="AlphaFoldDB" id="A0A934K830"/>
<dbReference type="Pfam" id="PF01546">
    <property type="entry name" value="Peptidase_M20"/>
    <property type="match status" value="1"/>
</dbReference>
<comment type="cofactor">
    <cofactor evidence="3">
        <name>Mn(2+)</name>
        <dbReference type="ChEBI" id="CHEBI:29035"/>
    </cofactor>
    <text evidence="3">The Mn(2+) ion enhances activity.</text>
</comment>
<feature type="domain" description="Peptidase M20 dimerisation" evidence="4">
    <location>
        <begin position="186"/>
        <end position="276"/>
    </location>
</feature>
<keyword evidence="3" id="KW-0464">Manganese</keyword>
<keyword evidence="2" id="KW-0378">Hydrolase</keyword>
<protein>
    <submittedName>
        <fullName evidence="5">Amidohydrolase</fullName>
    </submittedName>
</protein>
<dbReference type="EMBL" id="JAEKNR010000100">
    <property type="protein sequence ID" value="MBJ7598231.1"/>
    <property type="molecule type" value="Genomic_DNA"/>
</dbReference>
<gene>
    <name evidence="5" type="ORF">JF922_09125</name>
</gene>
<keyword evidence="3" id="KW-0479">Metal-binding</keyword>
<dbReference type="PANTHER" id="PTHR11014:SF63">
    <property type="entry name" value="METALLOPEPTIDASE, PUTATIVE (AFU_ORTHOLOGUE AFUA_6G09600)-RELATED"/>
    <property type="match status" value="1"/>
</dbReference>
<feature type="binding site" evidence="3">
    <location>
        <position position="101"/>
    </location>
    <ligand>
        <name>Mn(2+)</name>
        <dbReference type="ChEBI" id="CHEBI:29035"/>
        <label>2</label>
    </ligand>
</feature>
<dbReference type="GO" id="GO:0016787">
    <property type="term" value="F:hydrolase activity"/>
    <property type="evidence" value="ECO:0007669"/>
    <property type="project" value="UniProtKB-KW"/>
</dbReference>
<accession>A0A934K830</accession>